<proteinExistence type="predicted"/>
<gene>
    <name evidence="2" type="ORF">EXU48_06340</name>
</gene>
<sequence length="153" mass="16255">MDTEGRDDAIEQFWRVARIRGKVTRLELFVGQAPKDTIPPPAWSFSDDRAAADEFVAEVLAGTRTSIVASVAEFGEEPVPDVGDLSIVLDGGGEPRVLIRTTAVHRQAAGDSVRTPAGGGPSGDDDLAPGTPVLVEHFEAIYPKSPKRRPAPA</sequence>
<dbReference type="InterPro" id="IPR015947">
    <property type="entry name" value="PUA-like_sf"/>
</dbReference>
<dbReference type="SUPFAM" id="SSF88697">
    <property type="entry name" value="PUA domain-like"/>
    <property type="match status" value="1"/>
</dbReference>
<protein>
    <submittedName>
        <fullName evidence="2">Uncharacterized protein</fullName>
    </submittedName>
</protein>
<keyword evidence="3" id="KW-1185">Reference proteome</keyword>
<reference evidence="2 3" key="1">
    <citation type="submission" date="2019-03" db="EMBL/GenBank/DDBJ databases">
        <title>Genomic features of bacteria from cold environments.</title>
        <authorList>
            <person name="Shen L."/>
        </authorList>
    </citation>
    <scope>NUCLEOTIDE SEQUENCE [LARGE SCALE GENOMIC DNA]</scope>
    <source>
        <strain evidence="3">T3246-1</strain>
    </source>
</reference>
<evidence type="ECO:0000313" key="3">
    <source>
        <dbReference type="Proteomes" id="UP000504882"/>
    </source>
</evidence>
<accession>A0ABY2E676</accession>
<dbReference type="Proteomes" id="UP000504882">
    <property type="component" value="Unassembled WGS sequence"/>
</dbReference>
<feature type="region of interest" description="Disordered" evidence="1">
    <location>
        <begin position="108"/>
        <end position="132"/>
    </location>
</feature>
<organism evidence="2 3">
    <name type="scientific">Occultella glacieicola</name>
    <dbReference type="NCBI Taxonomy" id="2518684"/>
    <lineage>
        <taxon>Bacteria</taxon>
        <taxon>Bacillati</taxon>
        <taxon>Actinomycetota</taxon>
        <taxon>Actinomycetes</taxon>
        <taxon>Micrococcales</taxon>
        <taxon>Ruaniaceae</taxon>
        <taxon>Occultella</taxon>
    </lineage>
</organism>
<comment type="caution">
    <text evidence="2">The sequence shown here is derived from an EMBL/GenBank/DDBJ whole genome shotgun (WGS) entry which is preliminary data.</text>
</comment>
<dbReference type="Gene3D" id="3.10.400.10">
    <property type="entry name" value="Sulfate adenylyltransferase"/>
    <property type="match status" value="1"/>
</dbReference>
<name>A0ABY2E676_9MICO</name>
<dbReference type="EMBL" id="SMNA01000003">
    <property type="protein sequence ID" value="TDE95876.1"/>
    <property type="molecule type" value="Genomic_DNA"/>
</dbReference>
<evidence type="ECO:0000313" key="2">
    <source>
        <dbReference type="EMBL" id="TDE95876.1"/>
    </source>
</evidence>
<evidence type="ECO:0000256" key="1">
    <source>
        <dbReference type="SAM" id="MobiDB-lite"/>
    </source>
</evidence>
<dbReference type="RefSeq" id="WP_133106805.1">
    <property type="nucleotide sequence ID" value="NZ_SMNA01000003.1"/>
</dbReference>